<dbReference type="Proteomes" id="UP000198878">
    <property type="component" value="Unassembled WGS sequence"/>
</dbReference>
<name>A0A1H5QFC6_9PSEU</name>
<feature type="region of interest" description="Disordered" evidence="1">
    <location>
        <begin position="1"/>
        <end position="24"/>
    </location>
</feature>
<evidence type="ECO:0000313" key="3">
    <source>
        <dbReference type="Proteomes" id="UP000198878"/>
    </source>
</evidence>
<protein>
    <submittedName>
        <fullName evidence="2">Uncharacterized protein</fullName>
    </submittedName>
</protein>
<evidence type="ECO:0000313" key="2">
    <source>
        <dbReference type="EMBL" id="SEF24091.1"/>
    </source>
</evidence>
<gene>
    <name evidence="2" type="ORF">SAMN05421837_102565</name>
</gene>
<reference evidence="3" key="1">
    <citation type="submission" date="2016-10" db="EMBL/GenBank/DDBJ databases">
        <authorList>
            <person name="Varghese N."/>
            <person name="Submissions S."/>
        </authorList>
    </citation>
    <scope>NUCLEOTIDE SEQUENCE [LARGE SCALE GENOMIC DNA]</scope>
    <source>
        <strain evidence="3">DSM 44654</strain>
    </source>
</reference>
<sequence length="105" mass="10897">MPSGAPLQDSYGSGPGRLSVERGDVDWEARVRAEPYAPGEGEYYSAAWSEAHRAFHRTLLEGHLTLTAGPGGGGRKTAPAVRAVVETVRGRLAGLGASAGRGRPA</sequence>
<organism evidence="2 3">
    <name type="scientific">Amycolatopsis pretoriensis</name>
    <dbReference type="NCBI Taxonomy" id="218821"/>
    <lineage>
        <taxon>Bacteria</taxon>
        <taxon>Bacillati</taxon>
        <taxon>Actinomycetota</taxon>
        <taxon>Actinomycetes</taxon>
        <taxon>Pseudonocardiales</taxon>
        <taxon>Pseudonocardiaceae</taxon>
        <taxon>Amycolatopsis</taxon>
    </lineage>
</organism>
<dbReference type="AlphaFoldDB" id="A0A1H5QFC6"/>
<evidence type="ECO:0000256" key="1">
    <source>
        <dbReference type="SAM" id="MobiDB-lite"/>
    </source>
</evidence>
<accession>A0A1H5QFC6</accession>
<proteinExistence type="predicted"/>
<dbReference type="EMBL" id="FNUJ01000002">
    <property type="protein sequence ID" value="SEF24091.1"/>
    <property type="molecule type" value="Genomic_DNA"/>
</dbReference>
<keyword evidence="3" id="KW-1185">Reference proteome</keyword>